<proteinExistence type="predicted"/>
<protein>
    <submittedName>
        <fullName evidence="1">Uncharacterized protein</fullName>
    </submittedName>
</protein>
<dbReference type="Proteomes" id="UP001497382">
    <property type="component" value="Unassembled WGS sequence"/>
</dbReference>
<dbReference type="InterPro" id="IPR036900">
    <property type="entry name" value="A-D-PHexomutase_C_sf"/>
</dbReference>
<reference evidence="1 2" key="1">
    <citation type="submission" date="2024-04" db="EMBL/GenBank/DDBJ databases">
        <authorList>
            <person name="Rising A."/>
            <person name="Reimegard J."/>
            <person name="Sonavane S."/>
            <person name="Akerstrom W."/>
            <person name="Nylinder S."/>
            <person name="Hedman E."/>
            <person name="Kallberg Y."/>
        </authorList>
    </citation>
    <scope>NUCLEOTIDE SEQUENCE [LARGE SCALE GENOMIC DNA]</scope>
</reference>
<dbReference type="AlphaFoldDB" id="A0AAV2AB72"/>
<evidence type="ECO:0000313" key="2">
    <source>
        <dbReference type="Proteomes" id="UP001497382"/>
    </source>
</evidence>
<sequence length="124" mass="14630">MCFHCKKDLEVSEMCNESEANEDLSFDIDNYVYPFGLVRKSLIRSDMFQIYQIQMSKEARVVIRRSESACSSTTLRFYIEVHMDPEDNRLLDDRKEILQRYITTALKVTKIQEFFSEDIAPVIV</sequence>
<dbReference type="GO" id="GO:0016868">
    <property type="term" value="F:intramolecular phosphotransferase activity"/>
    <property type="evidence" value="ECO:0007669"/>
    <property type="project" value="InterPro"/>
</dbReference>
<evidence type="ECO:0000313" key="1">
    <source>
        <dbReference type="EMBL" id="CAL1280335.1"/>
    </source>
</evidence>
<dbReference type="SUPFAM" id="SSF55957">
    <property type="entry name" value="Phosphoglucomutase, C-terminal domain"/>
    <property type="match status" value="1"/>
</dbReference>
<accession>A0AAV2AB72</accession>
<gene>
    <name evidence="1" type="ORF">LARSCL_LOCUS10907</name>
</gene>
<name>A0AAV2AB72_9ARAC</name>
<dbReference type="EMBL" id="CAXIEN010000130">
    <property type="protein sequence ID" value="CAL1280335.1"/>
    <property type="molecule type" value="Genomic_DNA"/>
</dbReference>
<keyword evidence="2" id="KW-1185">Reference proteome</keyword>
<organism evidence="1 2">
    <name type="scientific">Larinioides sclopetarius</name>
    <dbReference type="NCBI Taxonomy" id="280406"/>
    <lineage>
        <taxon>Eukaryota</taxon>
        <taxon>Metazoa</taxon>
        <taxon>Ecdysozoa</taxon>
        <taxon>Arthropoda</taxon>
        <taxon>Chelicerata</taxon>
        <taxon>Arachnida</taxon>
        <taxon>Araneae</taxon>
        <taxon>Araneomorphae</taxon>
        <taxon>Entelegynae</taxon>
        <taxon>Araneoidea</taxon>
        <taxon>Araneidae</taxon>
        <taxon>Larinioides</taxon>
    </lineage>
</organism>
<comment type="caution">
    <text evidence="1">The sequence shown here is derived from an EMBL/GenBank/DDBJ whole genome shotgun (WGS) entry which is preliminary data.</text>
</comment>
<dbReference type="Pfam" id="PF24947">
    <property type="entry name" value="PGM1_C_vert_fung"/>
    <property type="match status" value="1"/>
</dbReference>
<dbReference type="Gene3D" id="3.30.310.50">
    <property type="entry name" value="Alpha-D-phosphohexomutase, C-terminal domain"/>
    <property type="match status" value="1"/>
</dbReference>